<proteinExistence type="predicted"/>
<dbReference type="Proteomes" id="UP000295281">
    <property type="component" value="Unassembled WGS sequence"/>
</dbReference>
<keyword evidence="1" id="KW-0175">Coiled coil</keyword>
<organism evidence="3 4">
    <name type="scientific">Actinorugispora endophytica</name>
    <dbReference type="NCBI Taxonomy" id="1605990"/>
    <lineage>
        <taxon>Bacteria</taxon>
        <taxon>Bacillati</taxon>
        <taxon>Actinomycetota</taxon>
        <taxon>Actinomycetes</taxon>
        <taxon>Streptosporangiales</taxon>
        <taxon>Nocardiopsidaceae</taxon>
        <taxon>Actinorugispora</taxon>
    </lineage>
</organism>
<keyword evidence="2" id="KW-0472">Membrane</keyword>
<gene>
    <name evidence="3" type="ORF">EV190_10784</name>
</gene>
<name>A0A4R6V1I3_9ACTN</name>
<protein>
    <submittedName>
        <fullName evidence="3">Uncharacterized protein</fullName>
    </submittedName>
</protein>
<keyword evidence="4" id="KW-1185">Reference proteome</keyword>
<dbReference type="RefSeq" id="WP_133741602.1">
    <property type="nucleotide sequence ID" value="NZ_SNYN01000007.1"/>
</dbReference>
<evidence type="ECO:0000256" key="2">
    <source>
        <dbReference type="SAM" id="Phobius"/>
    </source>
</evidence>
<dbReference type="EMBL" id="SNYN01000007">
    <property type="protein sequence ID" value="TDQ52252.1"/>
    <property type="molecule type" value="Genomic_DNA"/>
</dbReference>
<keyword evidence="2" id="KW-0812">Transmembrane</keyword>
<accession>A0A4R6V1I3</accession>
<dbReference type="AlphaFoldDB" id="A0A4R6V1I3"/>
<comment type="caution">
    <text evidence="3">The sequence shown here is derived from an EMBL/GenBank/DDBJ whole genome shotgun (WGS) entry which is preliminary data.</text>
</comment>
<sequence>MDRESRSYKPGTFVFWSTAVIVLALASAVVGNFFTNAVKLSGWANHPLVLGGILLLFLLGHIGANAVVFRLDPELPAIRRELRERGLGRRLFLFPWQREALLGIAAVRDAGMAGAVPLGTTDANLGECRDVHADAVRAADGLKYALGVRIAPDRYRNTRREHPGNVLLPAGFALGLPELAVPMTENAIIERFDLHEYLDLPDFDLGLDLHLPFGGIAVTLVNKWEAAVQGRLDYEALLGDAVGKGALQLGAGAVGAVVGMALLGPAGAVGGKVAGAALGSYFFVQSRKQELENAKGRLEEVDAEARRRIREHRDQFNAFVVRRGDSYWVSAAGRIDAIPDPRNLPETREVANTLLAGTAALVEDRRRLRRRLPLRGRRGVFPGSVLDQAEKDLARASRELRRNDPLAAAAVLVGINQEFLSRNLGCAEIPWEEAGRKSAEALRRARQETDRWYADVKETVTLLHEEFLKDLKEEENRFREVFDEETDRVREAGEEYEGRLRRFRYEK</sequence>
<feature type="coiled-coil region" evidence="1">
    <location>
        <begin position="284"/>
        <end position="311"/>
    </location>
</feature>
<evidence type="ECO:0000313" key="4">
    <source>
        <dbReference type="Proteomes" id="UP000295281"/>
    </source>
</evidence>
<evidence type="ECO:0000256" key="1">
    <source>
        <dbReference type="SAM" id="Coils"/>
    </source>
</evidence>
<feature type="transmembrane region" description="Helical" evidence="2">
    <location>
        <begin position="47"/>
        <end position="71"/>
    </location>
</feature>
<reference evidence="3 4" key="1">
    <citation type="submission" date="2019-03" db="EMBL/GenBank/DDBJ databases">
        <title>Genomic Encyclopedia of Type Strains, Phase IV (KMG-IV): sequencing the most valuable type-strain genomes for metagenomic binning, comparative biology and taxonomic classification.</title>
        <authorList>
            <person name="Goeker M."/>
        </authorList>
    </citation>
    <scope>NUCLEOTIDE SEQUENCE [LARGE SCALE GENOMIC DNA]</scope>
    <source>
        <strain evidence="3 4">DSM 46770</strain>
    </source>
</reference>
<feature type="transmembrane region" description="Helical" evidence="2">
    <location>
        <begin position="12"/>
        <end position="35"/>
    </location>
</feature>
<keyword evidence="2" id="KW-1133">Transmembrane helix</keyword>
<evidence type="ECO:0000313" key="3">
    <source>
        <dbReference type="EMBL" id="TDQ52252.1"/>
    </source>
</evidence>